<feature type="region of interest" description="Disordered" evidence="1">
    <location>
        <begin position="87"/>
        <end position="123"/>
    </location>
</feature>
<name>A0A151NJP7_ALLMI</name>
<proteinExistence type="predicted"/>
<dbReference type="Proteomes" id="UP000050525">
    <property type="component" value="Unassembled WGS sequence"/>
</dbReference>
<feature type="region of interest" description="Disordered" evidence="1">
    <location>
        <begin position="48"/>
        <end position="75"/>
    </location>
</feature>
<feature type="compositionally biased region" description="Basic and acidic residues" evidence="1">
    <location>
        <begin position="91"/>
        <end position="119"/>
    </location>
</feature>
<accession>A0A151NJP7</accession>
<protein>
    <submittedName>
        <fullName evidence="2">Uncharacterized protein</fullName>
    </submittedName>
</protein>
<evidence type="ECO:0000313" key="2">
    <source>
        <dbReference type="EMBL" id="KYO37012.1"/>
    </source>
</evidence>
<gene>
    <name evidence="2" type="ORF">Y1Q_0000879</name>
</gene>
<organism evidence="2 3">
    <name type="scientific">Alligator mississippiensis</name>
    <name type="common">American alligator</name>
    <dbReference type="NCBI Taxonomy" id="8496"/>
    <lineage>
        <taxon>Eukaryota</taxon>
        <taxon>Metazoa</taxon>
        <taxon>Chordata</taxon>
        <taxon>Craniata</taxon>
        <taxon>Vertebrata</taxon>
        <taxon>Euteleostomi</taxon>
        <taxon>Archelosauria</taxon>
        <taxon>Archosauria</taxon>
        <taxon>Crocodylia</taxon>
        <taxon>Alligatoridae</taxon>
        <taxon>Alligatorinae</taxon>
        <taxon>Alligator</taxon>
    </lineage>
</organism>
<comment type="caution">
    <text evidence="2">The sequence shown here is derived from an EMBL/GenBank/DDBJ whole genome shotgun (WGS) entry which is preliminary data.</text>
</comment>
<feature type="compositionally biased region" description="Basic and acidic residues" evidence="1">
    <location>
        <begin position="48"/>
        <end position="68"/>
    </location>
</feature>
<evidence type="ECO:0000313" key="3">
    <source>
        <dbReference type="Proteomes" id="UP000050525"/>
    </source>
</evidence>
<dbReference type="EMBL" id="AKHW03002899">
    <property type="protein sequence ID" value="KYO37012.1"/>
    <property type="molecule type" value="Genomic_DNA"/>
</dbReference>
<reference evidence="2 3" key="1">
    <citation type="journal article" date="2012" name="Genome Biol.">
        <title>Sequencing three crocodilian genomes to illuminate the evolution of archosaurs and amniotes.</title>
        <authorList>
            <person name="St John J.A."/>
            <person name="Braun E.L."/>
            <person name="Isberg S.R."/>
            <person name="Miles L.G."/>
            <person name="Chong A.Y."/>
            <person name="Gongora J."/>
            <person name="Dalzell P."/>
            <person name="Moran C."/>
            <person name="Bed'hom B."/>
            <person name="Abzhanov A."/>
            <person name="Burgess S.C."/>
            <person name="Cooksey A.M."/>
            <person name="Castoe T.A."/>
            <person name="Crawford N.G."/>
            <person name="Densmore L.D."/>
            <person name="Drew J.C."/>
            <person name="Edwards S.V."/>
            <person name="Faircloth B.C."/>
            <person name="Fujita M.K."/>
            <person name="Greenwold M.J."/>
            <person name="Hoffmann F.G."/>
            <person name="Howard J.M."/>
            <person name="Iguchi T."/>
            <person name="Janes D.E."/>
            <person name="Khan S.Y."/>
            <person name="Kohno S."/>
            <person name="de Koning A.J."/>
            <person name="Lance S.L."/>
            <person name="McCarthy F.M."/>
            <person name="McCormack J.E."/>
            <person name="Merchant M.E."/>
            <person name="Peterson D.G."/>
            <person name="Pollock D.D."/>
            <person name="Pourmand N."/>
            <person name="Raney B.J."/>
            <person name="Roessler K.A."/>
            <person name="Sanford J.R."/>
            <person name="Sawyer R.H."/>
            <person name="Schmidt C.J."/>
            <person name="Triplett E.W."/>
            <person name="Tuberville T.D."/>
            <person name="Venegas-Anaya M."/>
            <person name="Howard J.T."/>
            <person name="Jarvis E.D."/>
            <person name="Guillette L.J.Jr."/>
            <person name="Glenn T.C."/>
            <person name="Green R.E."/>
            <person name="Ray D.A."/>
        </authorList>
    </citation>
    <scope>NUCLEOTIDE SEQUENCE [LARGE SCALE GENOMIC DNA]</scope>
    <source>
        <strain evidence="2">KSC_2009_1</strain>
    </source>
</reference>
<evidence type="ECO:0000256" key="1">
    <source>
        <dbReference type="SAM" id="MobiDB-lite"/>
    </source>
</evidence>
<sequence>MPLQNRFCNWTWDENNIKKHSKSDGHKAKTDRRNRCSVDLVKAELCHVERKPMGEPRESQQRQEENGRKPHFRSSCLMQLESFKKWNKVRRGPDAEEGRTRMAGADQHEELAGGGEERVSAGSDYDCYSVNRDVEYDSQTLKDTSLPTSRHW</sequence>
<keyword evidence="3" id="KW-1185">Reference proteome</keyword>
<dbReference type="AlphaFoldDB" id="A0A151NJP7"/>